<dbReference type="InterPro" id="IPR011687">
    <property type="entry name" value="Nop53/GLTSCR2"/>
</dbReference>
<dbReference type="AlphaFoldDB" id="A0A0M3J1E5"/>
<feature type="compositionally biased region" description="Basic and acidic residues" evidence="7">
    <location>
        <begin position="279"/>
        <end position="290"/>
    </location>
</feature>
<dbReference type="GO" id="GO:0006364">
    <property type="term" value="P:rRNA processing"/>
    <property type="evidence" value="ECO:0007669"/>
    <property type="project" value="TreeGrafter"/>
</dbReference>
<evidence type="ECO:0000256" key="4">
    <source>
        <dbReference type="ARBA" id="ARBA00018339"/>
    </source>
</evidence>
<name>A0A0M3J1E5_ANISI</name>
<dbReference type="PIRSF" id="PIRSF017302">
    <property type="entry name" value="Gltscr2"/>
    <property type="match status" value="1"/>
</dbReference>
<dbReference type="WBParaSite" id="ASIM_0000134201-mRNA-1">
    <property type="protein sequence ID" value="ASIM_0000134201-mRNA-1"/>
    <property type="gene ID" value="ASIM_0000134201"/>
</dbReference>
<keyword evidence="9" id="KW-1185">Reference proteome</keyword>
<sequence>MGRCIVDDGGEEPSDEMIAQMRDYCLQTTKRRKPKEPSTLKHITSLLPKVEVAGPGASYNPPVAMYESYINGIVDEEIKAEKVESKLEKSLKLAPGQTYISKSEKMAEESAGLFDNEKQSTEAEDGAANRSDEAENAKKSTMRRRTRKERRVEALEKQKKLIDEEYKSVKSAEQAVFAVKKINKEISEELTQVNEKAKLRRKQKWTKKLLGTQQLGRGKFKPEEQPFLMTDELTGSLRELKPQGNILMDRLKSLQKRNMLPVPGEEGRVKSKLKKKLKIKETERRSHKEVTLGSRVI</sequence>
<dbReference type="GO" id="GO:0005654">
    <property type="term" value="C:nucleoplasm"/>
    <property type="evidence" value="ECO:0007669"/>
    <property type="project" value="UniProtKB-SubCell"/>
</dbReference>
<dbReference type="EMBL" id="UYRR01001194">
    <property type="protein sequence ID" value="VDK18542.1"/>
    <property type="molecule type" value="Genomic_DNA"/>
</dbReference>
<feature type="region of interest" description="Disordered" evidence="7">
    <location>
        <begin position="262"/>
        <end position="297"/>
    </location>
</feature>
<evidence type="ECO:0000256" key="6">
    <source>
        <dbReference type="ARBA" id="ARBA00023242"/>
    </source>
</evidence>
<dbReference type="GO" id="GO:0008097">
    <property type="term" value="F:5S rRNA binding"/>
    <property type="evidence" value="ECO:0007669"/>
    <property type="project" value="TreeGrafter"/>
</dbReference>
<evidence type="ECO:0000256" key="5">
    <source>
        <dbReference type="ARBA" id="ARBA00022517"/>
    </source>
</evidence>
<dbReference type="GO" id="GO:0005730">
    <property type="term" value="C:nucleolus"/>
    <property type="evidence" value="ECO:0007669"/>
    <property type="project" value="UniProtKB-SubCell"/>
</dbReference>
<gene>
    <name evidence="8" type="ORF">ASIM_LOCUS1228</name>
</gene>
<evidence type="ECO:0000256" key="2">
    <source>
        <dbReference type="ARBA" id="ARBA00004642"/>
    </source>
</evidence>
<dbReference type="PANTHER" id="PTHR14211">
    <property type="entry name" value="GLIOMA SUPPRESSOR CANDIDATE REGION GENE 2"/>
    <property type="match status" value="1"/>
</dbReference>
<evidence type="ECO:0000256" key="3">
    <source>
        <dbReference type="ARBA" id="ARBA00008838"/>
    </source>
</evidence>
<dbReference type="Proteomes" id="UP000267096">
    <property type="component" value="Unassembled WGS sequence"/>
</dbReference>
<dbReference type="PANTHER" id="PTHR14211:SF7">
    <property type="entry name" value="RIBOSOME BIOGENESIS PROTEIN NOP53"/>
    <property type="match status" value="1"/>
</dbReference>
<organism evidence="10">
    <name type="scientific">Anisakis simplex</name>
    <name type="common">Herring worm</name>
    <dbReference type="NCBI Taxonomy" id="6269"/>
    <lineage>
        <taxon>Eukaryota</taxon>
        <taxon>Metazoa</taxon>
        <taxon>Ecdysozoa</taxon>
        <taxon>Nematoda</taxon>
        <taxon>Chromadorea</taxon>
        <taxon>Rhabditida</taxon>
        <taxon>Spirurina</taxon>
        <taxon>Ascaridomorpha</taxon>
        <taxon>Ascaridoidea</taxon>
        <taxon>Anisakidae</taxon>
        <taxon>Anisakis</taxon>
        <taxon>Anisakis simplex complex</taxon>
    </lineage>
</organism>
<feature type="compositionally biased region" description="Basic residues" evidence="7">
    <location>
        <begin position="140"/>
        <end position="149"/>
    </location>
</feature>
<reference evidence="10" key="1">
    <citation type="submission" date="2017-02" db="UniProtKB">
        <authorList>
            <consortium name="WormBaseParasite"/>
        </authorList>
    </citation>
    <scope>IDENTIFICATION</scope>
</reference>
<keyword evidence="5" id="KW-0690">Ribosome biogenesis</keyword>
<protein>
    <recommendedName>
        <fullName evidence="4">Ribosome biogenesis protein NOP53</fullName>
    </recommendedName>
</protein>
<reference evidence="8 9" key="2">
    <citation type="submission" date="2018-11" db="EMBL/GenBank/DDBJ databases">
        <authorList>
            <consortium name="Pathogen Informatics"/>
        </authorList>
    </citation>
    <scope>NUCLEOTIDE SEQUENCE [LARGE SCALE GENOMIC DNA]</scope>
</reference>
<accession>A0A0M3J1E5</accession>
<proteinExistence type="inferred from homology"/>
<dbReference type="OrthoDB" id="5072at2759"/>
<evidence type="ECO:0000256" key="7">
    <source>
        <dbReference type="SAM" id="MobiDB-lite"/>
    </source>
</evidence>
<feature type="region of interest" description="Disordered" evidence="7">
    <location>
        <begin position="108"/>
        <end position="152"/>
    </location>
</feature>
<evidence type="ECO:0000313" key="8">
    <source>
        <dbReference type="EMBL" id="VDK18542.1"/>
    </source>
</evidence>
<evidence type="ECO:0000313" key="10">
    <source>
        <dbReference type="WBParaSite" id="ASIM_0000134201-mRNA-1"/>
    </source>
</evidence>
<keyword evidence="6" id="KW-0539">Nucleus</keyword>
<evidence type="ECO:0000313" key="9">
    <source>
        <dbReference type="Proteomes" id="UP000267096"/>
    </source>
</evidence>
<evidence type="ECO:0000256" key="1">
    <source>
        <dbReference type="ARBA" id="ARBA00004604"/>
    </source>
</evidence>
<comment type="subcellular location">
    <subcellularLocation>
        <location evidence="1">Nucleus</location>
        <location evidence="1">Nucleolus</location>
    </subcellularLocation>
    <subcellularLocation>
        <location evidence="2">Nucleus</location>
        <location evidence="2">Nucleoplasm</location>
    </subcellularLocation>
</comment>
<dbReference type="Pfam" id="PF07767">
    <property type="entry name" value="Nop53"/>
    <property type="match status" value="1"/>
</dbReference>
<comment type="similarity">
    <text evidence="3">Belongs to the NOP53 family.</text>
</comment>
<dbReference type="GO" id="GO:0000027">
    <property type="term" value="P:ribosomal large subunit assembly"/>
    <property type="evidence" value="ECO:0007669"/>
    <property type="project" value="TreeGrafter"/>
</dbReference>